<evidence type="ECO:0000256" key="1">
    <source>
        <dbReference type="SAM" id="SignalP"/>
    </source>
</evidence>
<dbReference type="EMBL" id="JBHSFV010000002">
    <property type="protein sequence ID" value="MFC4633071.1"/>
    <property type="molecule type" value="Genomic_DNA"/>
</dbReference>
<proteinExistence type="predicted"/>
<feature type="signal peptide" evidence="1">
    <location>
        <begin position="1"/>
        <end position="19"/>
    </location>
</feature>
<name>A0ABV9HSB1_9FLAO</name>
<reference evidence="3" key="1">
    <citation type="journal article" date="2019" name="Int. J. Syst. Evol. Microbiol.">
        <title>The Global Catalogue of Microorganisms (GCM) 10K type strain sequencing project: providing services to taxonomists for standard genome sequencing and annotation.</title>
        <authorList>
            <consortium name="The Broad Institute Genomics Platform"/>
            <consortium name="The Broad Institute Genome Sequencing Center for Infectious Disease"/>
            <person name="Wu L."/>
            <person name="Ma J."/>
        </authorList>
    </citation>
    <scope>NUCLEOTIDE SEQUENCE [LARGE SCALE GENOMIC DNA]</scope>
    <source>
        <strain evidence="3">YJ-61-S</strain>
    </source>
</reference>
<dbReference type="Proteomes" id="UP001596043">
    <property type="component" value="Unassembled WGS sequence"/>
</dbReference>
<evidence type="ECO:0000313" key="3">
    <source>
        <dbReference type="Proteomes" id="UP001596043"/>
    </source>
</evidence>
<comment type="caution">
    <text evidence="2">The sequence shown here is derived from an EMBL/GenBank/DDBJ whole genome shotgun (WGS) entry which is preliminary data.</text>
</comment>
<organism evidence="2 3">
    <name type="scientific">Dokdonia ponticola</name>
    <dbReference type="NCBI Taxonomy" id="2041041"/>
    <lineage>
        <taxon>Bacteria</taxon>
        <taxon>Pseudomonadati</taxon>
        <taxon>Bacteroidota</taxon>
        <taxon>Flavobacteriia</taxon>
        <taxon>Flavobacteriales</taxon>
        <taxon>Flavobacteriaceae</taxon>
        <taxon>Dokdonia</taxon>
    </lineage>
</organism>
<sequence length="265" mass="28943">MQKNIAHLIFLLFISISYAQVGIGTTTPSPASMLEVSPTSDGGASFRGFMPPVMTIAQRNLINTSTTDAGLLVFINDSVEGIQCLQFFTGTTWVCTDDPFFPGYTVFAAQDFDANSTWNYTLSPITYNETALEDIWAVVNELDNITDFTGNFLGCSDLDNPISGSNIDHRIAFDNVDISAATAAKVSFDYDIFEFDTGDSVSYELFYDDVSQGVFTVLAGNSDASLRGTVTIHIPNTVVNVRITVIINQNGNEDKAGFDNFRVFE</sequence>
<protein>
    <submittedName>
        <fullName evidence="2">Uncharacterized protein</fullName>
    </submittedName>
</protein>
<keyword evidence="1" id="KW-0732">Signal</keyword>
<keyword evidence="3" id="KW-1185">Reference proteome</keyword>
<evidence type="ECO:0000313" key="2">
    <source>
        <dbReference type="EMBL" id="MFC4633071.1"/>
    </source>
</evidence>
<dbReference type="RefSeq" id="WP_379977255.1">
    <property type="nucleotide sequence ID" value="NZ_JBHSFV010000002.1"/>
</dbReference>
<feature type="chain" id="PRO_5047500319" evidence="1">
    <location>
        <begin position="20"/>
        <end position="265"/>
    </location>
</feature>
<gene>
    <name evidence="2" type="ORF">ACFO3O_04090</name>
</gene>
<accession>A0ABV9HSB1</accession>